<comment type="caution">
    <text evidence="1">The sequence shown here is derived from an EMBL/GenBank/DDBJ whole genome shotgun (WGS) entry which is preliminary data.</text>
</comment>
<protein>
    <submittedName>
        <fullName evidence="1">Uncharacterized protein</fullName>
    </submittedName>
</protein>
<dbReference type="AlphaFoldDB" id="A0A2G9HXJ6"/>
<accession>A0A2G9HXJ6</accession>
<dbReference type="Proteomes" id="UP000231279">
    <property type="component" value="Unassembled WGS sequence"/>
</dbReference>
<name>A0A2G9HXJ6_9LAMI</name>
<evidence type="ECO:0000313" key="1">
    <source>
        <dbReference type="EMBL" id="PIN22235.1"/>
    </source>
</evidence>
<proteinExistence type="predicted"/>
<gene>
    <name evidence="1" type="ORF">CDL12_05046</name>
</gene>
<dbReference type="EMBL" id="NKXS01000797">
    <property type="protein sequence ID" value="PIN22235.1"/>
    <property type="molecule type" value="Genomic_DNA"/>
</dbReference>
<evidence type="ECO:0000313" key="2">
    <source>
        <dbReference type="Proteomes" id="UP000231279"/>
    </source>
</evidence>
<organism evidence="1 2">
    <name type="scientific">Handroanthus impetiginosus</name>
    <dbReference type="NCBI Taxonomy" id="429701"/>
    <lineage>
        <taxon>Eukaryota</taxon>
        <taxon>Viridiplantae</taxon>
        <taxon>Streptophyta</taxon>
        <taxon>Embryophyta</taxon>
        <taxon>Tracheophyta</taxon>
        <taxon>Spermatophyta</taxon>
        <taxon>Magnoliopsida</taxon>
        <taxon>eudicotyledons</taxon>
        <taxon>Gunneridae</taxon>
        <taxon>Pentapetalae</taxon>
        <taxon>asterids</taxon>
        <taxon>lamiids</taxon>
        <taxon>Lamiales</taxon>
        <taxon>Bignoniaceae</taxon>
        <taxon>Crescentiina</taxon>
        <taxon>Tabebuia alliance</taxon>
        <taxon>Handroanthus</taxon>
    </lineage>
</organism>
<keyword evidence="2" id="KW-1185">Reference proteome</keyword>
<sequence length="71" mass="8381">MYYLAYCLAVRRTVVLDLIIILRPSESIQNTFSFFKLMFELRSGTNFVGFIRLLVHSLLCFSYLQCCFEII</sequence>
<reference evidence="2" key="1">
    <citation type="journal article" date="2018" name="Gigascience">
        <title>Genome assembly of the Pink Ipe (Handroanthus impetiginosus, Bignoniaceae), a highly valued, ecologically keystone Neotropical timber forest tree.</title>
        <authorList>
            <person name="Silva-Junior O.B."/>
            <person name="Grattapaglia D."/>
            <person name="Novaes E."/>
            <person name="Collevatti R.G."/>
        </authorList>
    </citation>
    <scope>NUCLEOTIDE SEQUENCE [LARGE SCALE GENOMIC DNA]</scope>
    <source>
        <strain evidence="2">cv. UFG-1</strain>
    </source>
</reference>